<comment type="caution">
    <text evidence="7">The sequence shown here is derived from an EMBL/GenBank/DDBJ whole genome shotgun (WGS) entry which is preliminary data.</text>
</comment>
<dbReference type="PANTHER" id="PTHR33529">
    <property type="entry name" value="SLR0882 PROTEIN-RELATED"/>
    <property type="match status" value="1"/>
</dbReference>
<feature type="transmembrane region" description="Helical" evidence="6">
    <location>
        <begin position="293"/>
        <end position="313"/>
    </location>
</feature>
<dbReference type="PANTHER" id="PTHR33529:SF7">
    <property type="entry name" value="LIPOPOLYSACCHARIDE EXPORT SYSTEM PERMEASE PROTEIN LPTF"/>
    <property type="match status" value="1"/>
</dbReference>
<evidence type="ECO:0000313" key="8">
    <source>
        <dbReference type="Proteomes" id="UP001267638"/>
    </source>
</evidence>
<keyword evidence="2" id="KW-1003">Cell membrane</keyword>
<evidence type="ECO:0000256" key="2">
    <source>
        <dbReference type="ARBA" id="ARBA00022475"/>
    </source>
</evidence>
<evidence type="ECO:0000256" key="1">
    <source>
        <dbReference type="ARBA" id="ARBA00004651"/>
    </source>
</evidence>
<keyword evidence="4 6" id="KW-1133">Transmembrane helix</keyword>
<feature type="transmembrane region" description="Helical" evidence="6">
    <location>
        <begin position="325"/>
        <end position="342"/>
    </location>
</feature>
<evidence type="ECO:0000313" key="7">
    <source>
        <dbReference type="EMBL" id="MDR7156706.1"/>
    </source>
</evidence>
<protein>
    <submittedName>
        <fullName evidence="7">Lipopolysaccharide export system permease protein</fullName>
    </submittedName>
</protein>
<evidence type="ECO:0000256" key="4">
    <source>
        <dbReference type="ARBA" id="ARBA00022989"/>
    </source>
</evidence>
<evidence type="ECO:0000256" key="6">
    <source>
        <dbReference type="SAM" id="Phobius"/>
    </source>
</evidence>
<gene>
    <name evidence="7" type="ORF">J2W40_003551</name>
</gene>
<evidence type="ECO:0000256" key="5">
    <source>
        <dbReference type="ARBA" id="ARBA00023136"/>
    </source>
</evidence>
<comment type="subcellular location">
    <subcellularLocation>
        <location evidence="1">Cell membrane</location>
        <topology evidence="1">Multi-pass membrane protein</topology>
    </subcellularLocation>
</comment>
<dbReference type="Proteomes" id="UP001267638">
    <property type="component" value="Unassembled WGS sequence"/>
</dbReference>
<feature type="transmembrane region" description="Helical" evidence="6">
    <location>
        <begin position="106"/>
        <end position="125"/>
    </location>
</feature>
<feature type="transmembrane region" description="Helical" evidence="6">
    <location>
        <begin position="12"/>
        <end position="33"/>
    </location>
</feature>
<organism evidence="7 8">
    <name type="scientific">Sphingobium xenophagum</name>
    <dbReference type="NCBI Taxonomy" id="121428"/>
    <lineage>
        <taxon>Bacteria</taxon>
        <taxon>Pseudomonadati</taxon>
        <taxon>Pseudomonadota</taxon>
        <taxon>Alphaproteobacteria</taxon>
        <taxon>Sphingomonadales</taxon>
        <taxon>Sphingomonadaceae</taxon>
        <taxon>Sphingobium</taxon>
    </lineage>
</organism>
<evidence type="ECO:0000256" key="3">
    <source>
        <dbReference type="ARBA" id="ARBA00022692"/>
    </source>
</evidence>
<keyword evidence="5 6" id="KW-0472">Membrane</keyword>
<dbReference type="Pfam" id="PF03739">
    <property type="entry name" value="LptF_LptG"/>
    <property type="match status" value="1"/>
</dbReference>
<sequence length="369" mass="40360">MPFRVLTLDRYILGRILGTMGSVLAVVTSLMILEHLPRLLEITRLSGHRGYIVVHTVAALLPEYGGIGLPVGLFLGIALTIRNLALGGELDVIEACGIAPFRWMRFPLGLAAMVSVLTILNQGWLVPAGETKLAAIAQRMEAGEFGHRLEAGQFIDLGSGSVLLFEQVDAVTGDLVGLFLRAEENIITARRGRFWQLPSGGTAIELRDGQIVQERHARVVDFARFEYRVGDEDGAPDKEPEDEFLKRVDIGMLWEDGATSSRSAVYGRCLWAALVLPLPLLALILGKPPRRQSGAAGILIGVVLLVLGLKMITPLIDGHSSQPELQATGILVAWGLFVSVLVRAERVFGQGYVDLLVSRIFRRFRRWTA</sequence>
<keyword evidence="3 6" id="KW-0812">Transmembrane</keyword>
<dbReference type="RefSeq" id="WP_310227286.1">
    <property type="nucleotide sequence ID" value="NZ_JAVDWV010000019.1"/>
</dbReference>
<name>A0ABU1X6E4_SPHXE</name>
<feature type="transmembrane region" description="Helical" evidence="6">
    <location>
        <begin position="265"/>
        <end position="286"/>
    </location>
</feature>
<dbReference type="EMBL" id="JAVDWV010000019">
    <property type="protein sequence ID" value="MDR7156706.1"/>
    <property type="molecule type" value="Genomic_DNA"/>
</dbReference>
<reference evidence="7 8" key="1">
    <citation type="submission" date="2023-07" db="EMBL/GenBank/DDBJ databases">
        <title>Sorghum-associated microbial communities from plants grown in Nebraska, USA.</title>
        <authorList>
            <person name="Schachtman D."/>
        </authorList>
    </citation>
    <scope>NUCLEOTIDE SEQUENCE [LARGE SCALE GENOMIC DNA]</scope>
    <source>
        <strain evidence="7 8">4256</strain>
    </source>
</reference>
<dbReference type="InterPro" id="IPR005495">
    <property type="entry name" value="LptG/LptF_permease"/>
</dbReference>
<keyword evidence="8" id="KW-1185">Reference proteome</keyword>
<feature type="transmembrane region" description="Helical" evidence="6">
    <location>
        <begin position="67"/>
        <end position="85"/>
    </location>
</feature>
<accession>A0ABU1X6E4</accession>
<proteinExistence type="predicted"/>